<reference evidence="1" key="1">
    <citation type="submission" date="2021-11" db="EMBL/GenBank/DDBJ databases">
        <title>Genome sequence.</title>
        <authorList>
            <person name="Sun Q."/>
        </authorList>
    </citation>
    <scope>NUCLEOTIDE SEQUENCE</scope>
    <source>
        <strain evidence="1">JC740</strain>
    </source>
</reference>
<accession>A0ABS8NC15</accession>
<keyword evidence="2" id="KW-1185">Reference proteome</keyword>
<name>A0ABS8NC15_9BACT</name>
<protein>
    <submittedName>
        <fullName evidence="1">Biliverdin-producing heme oxygenase</fullName>
    </submittedName>
</protein>
<dbReference type="SUPFAM" id="SSF48613">
    <property type="entry name" value="Heme oxygenase-like"/>
    <property type="match status" value="1"/>
</dbReference>
<dbReference type="InterPro" id="IPR016084">
    <property type="entry name" value="Haem_Oase-like_multi-hlx"/>
</dbReference>
<sequence length="194" mass="21471">MGIRQQLQQGTRELHQNLDAQMRGLGALNTLDGYQNFLRCMHRMQTHFAPHLAIVSRHIGLPDPTHQMRSAFAADFEALGISVEDPTDTPRVSTKPDPTPQQWGHAYAVEGSSLGGRYLLASVKKTMPDDVPTHYLTQLASGAKDRWPVFVDALETQTDLRVEDAISGAETVFRFVSETAQSIQEDSSHDSASQ</sequence>
<dbReference type="CDD" id="cd19166">
    <property type="entry name" value="HemeO-bac"/>
    <property type="match status" value="1"/>
</dbReference>
<dbReference type="Gene3D" id="1.20.910.10">
    <property type="entry name" value="Heme oxygenase-like"/>
    <property type="match status" value="1"/>
</dbReference>
<dbReference type="Proteomes" id="UP001430306">
    <property type="component" value="Unassembled WGS sequence"/>
</dbReference>
<proteinExistence type="predicted"/>
<dbReference type="EMBL" id="JAJKFW010000004">
    <property type="protein sequence ID" value="MCC9641073.1"/>
    <property type="molecule type" value="Genomic_DNA"/>
</dbReference>
<evidence type="ECO:0000313" key="1">
    <source>
        <dbReference type="EMBL" id="MCC9641073.1"/>
    </source>
</evidence>
<organism evidence="1 2">
    <name type="scientific">Rhodopirellula halodulae</name>
    <dbReference type="NCBI Taxonomy" id="2894198"/>
    <lineage>
        <taxon>Bacteria</taxon>
        <taxon>Pseudomonadati</taxon>
        <taxon>Planctomycetota</taxon>
        <taxon>Planctomycetia</taxon>
        <taxon>Pirellulales</taxon>
        <taxon>Pirellulaceae</taxon>
        <taxon>Rhodopirellula</taxon>
    </lineage>
</organism>
<comment type="caution">
    <text evidence="1">The sequence shown here is derived from an EMBL/GenBank/DDBJ whole genome shotgun (WGS) entry which is preliminary data.</text>
</comment>
<dbReference type="RefSeq" id="WP_230270969.1">
    <property type="nucleotide sequence ID" value="NZ_JAJKFW010000004.1"/>
</dbReference>
<gene>
    <name evidence="1" type="ORF">LOC71_02225</name>
</gene>
<evidence type="ECO:0000313" key="2">
    <source>
        <dbReference type="Proteomes" id="UP001430306"/>
    </source>
</evidence>